<dbReference type="PIRSF" id="PIRSF016838">
    <property type="entry name" value="PafC"/>
    <property type="match status" value="1"/>
</dbReference>
<dbReference type="Proteomes" id="UP000306985">
    <property type="component" value="Unassembled WGS sequence"/>
</dbReference>
<dbReference type="InterPro" id="IPR051534">
    <property type="entry name" value="CBASS_pafABC_assoc_protein"/>
</dbReference>
<dbReference type="InterPro" id="IPR028349">
    <property type="entry name" value="PafC-like"/>
</dbReference>
<dbReference type="RefSeq" id="WP_137450820.1">
    <property type="nucleotide sequence ID" value="NZ_SZZH01000004.1"/>
</dbReference>
<evidence type="ECO:0000256" key="2">
    <source>
        <dbReference type="ARBA" id="ARBA00023163"/>
    </source>
</evidence>
<dbReference type="InterPro" id="IPR026881">
    <property type="entry name" value="WYL_dom"/>
</dbReference>
<comment type="caution">
    <text evidence="4">The sequence shown here is derived from an EMBL/GenBank/DDBJ whole genome shotgun (WGS) entry which is preliminary data.</text>
</comment>
<accession>A0A4U6QCT4</accession>
<dbReference type="Gene3D" id="1.10.10.10">
    <property type="entry name" value="Winged helix-like DNA-binding domain superfamily/Winged helix DNA-binding domain"/>
    <property type="match status" value="1"/>
</dbReference>
<dbReference type="Pfam" id="PF13280">
    <property type="entry name" value="WYL"/>
    <property type="match status" value="1"/>
</dbReference>
<dbReference type="InterPro" id="IPR036388">
    <property type="entry name" value="WH-like_DNA-bd_sf"/>
</dbReference>
<dbReference type="InterPro" id="IPR001034">
    <property type="entry name" value="DeoR_HTH"/>
</dbReference>
<evidence type="ECO:0000259" key="3">
    <source>
        <dbReference type="PROSITE" id="PS51000"/>
    </source>
</evidence>
<dbReference type="GO" id="GO:0003700">
    <property type="term" value="F:DNA-binding transcription factor activity"/>
    <property type="evidence" value="ECO:0007669"/>
    <property type="project" value="InterPro"/>
</dbReference>
<keyword evidence="1" id="KW-0805">Transcription regulation</keyword>
<evidence type="ECO:0000256" key="1">
    <source>
        <dbReference type="ARBA" id="ARBA00023015"/>
    </source>
</evidence>
<gene>
    <name evidence="4" type="ORF">FDO65_16455</name>
</gene>
<dbReference type="InterPro" id="IPR036390">
    <property type="entry name" value="WH_DNA-bd_sf"/>
</dbReference>
<dbReference type="InterPro" id="IPR013196">
    <property type="entry name" value="HTH_11"/>
</dbReference>
<organism evidence="4 5">
    <name type="scientific">Nakamurella flava</name>
    <dbReference type="NCBI Taxonomy" id="2576308"/>
    <lineage>
        <taxon>Bacteria</taxon>
        <taxon>Bacillati</taxon>
        <taxon>Actinomycetota</taxon>
        <taxon>Actinomycetes</taxon>
        <taxon>Nakamurellales</taxon>
        <taxon>Nakamurellaceae</taxon>
        <taxon>Nakamurella</taxon>
    </lineage>
</organism>
<evidence type="ECO:0000313" key="4">
    <source>
        <dbReference type="EMBL" id="TKV57736.1"/>
    </source>
</evidence>
<dbReference type="PANTHER" id="PTHR34580">
    <property type="match status" value="1"/>
</dbReference>
<keyword evidence="2" id="KW-0804">Transcription</keyword>
<protein>
    <submittedName>
        <fullName evidence="4">WYL domain-containing protein</fullName>
    </submittedName>
</protein>
<sequence length="334" mass="36174">MRADRLVSLVLLLRHHGRMSATALARELEVSKRTVLRDVDALSAAGVPIYAEHGRHGGFALLPGLRTELTGVNDDEAVAVLALGRGASADRLGLGPDLVSALRKVVDALPDAQMKTAGEAARRLLVDAETDLLPRRLSSDSVAAAVLGTVRRAVIAGRRLTLRYTARGGEPAWRTVDPVGLVAAGGRSYLLALRDGVDRTYRLSRITAATELDAPAERPERVDLDRLWQERCRRFLADDHLDVVVHVAPHRHDALLETAVTVRSLEPASPPDAEGRLPLHVTYQDAWHAEWALWRLGPDAEVVSPLPLRTTLGARALAMARAYGAAQLPGERCP</sequence>
<dbReference type="EMBL" id="SZZH01000004">
    <property type="protein sequence ID" value="TKV57736.1"/>
    <property type="molecule type" value="Genomic_DNA"/>
</dbReference>
<evidence type="ECO:0000313" key="5">
    <source>
        <dbReference type="Proteomes" id="UP000306985"/>
    </source>
</evidence>
<dbReference type="SUPFAM" id="SSF46785">
    <property type="entry name" value="Winged helix' DNA-binding domain"/>
    <property type="match status" value="1"/>
</dbReference>
<dbReference type="AlphaFoldDB" id="A0A4U6QCT4"/>
<dbReference type="PROSITE" id="PS52050">
    <property type="entry name" value="WYL"/>
    <property type="match status" value="1"/>
</dbReference>
<dbReference type="PANTHER" id="PTHR34580:SF1">
    <property type="entry name" value="PROTEIN PAFC"/>
    <property type="match status" value="1"/>
</dbReference>
<proteinExistence type="predicted"/>
<dbReference type="PROSITE" id="PS51000">
    <property type="entry name" value="HTH_DEOR_2"/>
    <property type="match status" value="1"/>
</dbReference>
<dbReference type="Pfam" id="PF08279">
    <property type="entry name" value="HTH_11"/>
    <property type="match status" value="1"/>
</dbReference>
<dbReference type="Pfam" id="PF25583">
    <property type="entry name" value="WCX"/>
    <property type="match status" value="1"/>
</dbReference>
<dbReference type="OrthoDB" id="3171994at2"/>
<feature type="domain" description="HTH deoR-type" evidence="3">
    <location>
        <begin position="2"/>
        <end position="61"/>
    </location>
</feature>
<keyword evidence="5" id="KW-1185">Reference proteome</keyword>
<reference evidence="4 5" key="1">
    <citation type="submission" date="2019-05" db="EMBL/GenBank/DDBJ databases">
        <title>Nakamurella sp. N5BH11, whole genome shotgun sequence.</title>
        <authorList>
            <person name="Tuo L."/>
        </authorList>
    </citation>
    <scope>NUCLEOTIDE SEQUENCE [LARGE SCALE GENOMIC DNA]</scope>
    <source>
        <strain evidence="4 5">N5BH11</strain>
    </source>
</reference>
<dbReference type="InterPro" id="IPR057727">
    <property type="entry name" value="WCX_dom"/>
</dbReference>
<name>A0A4U6QCT4_9ACTN</name>